<dbReference type="Gene3D" id="3.40.50.2000">
    <property type="entry name" value="Glycogen Phosphorylase B"/>
    <property type="match status" value="2"/>
</dbReference>
<feature type="domain" description="UDP-N-acetylglucosamine 2-epimerase" evidence="1">
    <location>
        <begin position="41"/>
        <end position="374"/>
    </location>
</feature>
<dbReference type="EC" id="5.1.3.14" evidence="2"/>
<dbReference type="SUPFAM" id="SSF53756">
    <property type="entry name" value="UDP-Glycosyltransferase/glycogen phosphorylase"/>
    <property type="match status" value="1"/>
</dbReference>
<dbReference type="eggNOG" id="arCOG01392">
    <property type="taxonomic scope" value="Archaea"/>
</dbReference>
<dbReference type="CDD" id="cd03786">
    <property type="entry name" value="GTB_UDP-GlcNAc_2-Epimerase"/>
    <property type="match status" value="1"/>
</dbReference>
<evidence type="ECO:0000313" key="3">
    <source>
        <dbReference type="Proteomes" id="UP000009296"/>
    </source>
</evidence>
<dbReference type="Proteomes" id="UP000009296">
    <property type="component" value="Chromosome"/>
</dbReference>
<dbReference type="KEGG" id="mok:Metok_1015"/>
<organism evidence="2 3">
    <name type="scientific">Methanothermococcus okinawensis (strain DSM 14208 / JCM 11175 / IH1)</name>
    <dbReference type="NCBI Taxonomy" id="647113"/>
    <lineage>
        <taxon>Archaea</taxon>
        <taxon>Methanobacteriati</taxon>
        <taxon>Methanobacteriota</taxon>
        <taxon>Methanomada group</taxon>
        <taxon>Methanococci</taxon>
        <taxon>Methanococcales</taxon>
        <taxon>Methanococcaceae</taxon>
        <taxon>Methanothermococcus</taxon>
    </lineage>
</organism>
<dbReference type="HOGENOM" id="CLU_041674_0_1_2"/>
<name>F8AN69_METOI</name>
<dbReference type="STRING" id="647113.Metok_1015"/>
<evidence type="ECO:0000313" key="2">
    <source>
        <dbReference type="EMBL" id="AEH06985.1"/>
    </source>
</evidence>
<dbReference type="NCBIfam" id="TIGR00236">
    <property type="entry name" value="wecB"/>
    <property type="match status" value="1"/>
</dbReference>
<dbReference type="GeneID" id="10773169"/>
<dbReference type="AlphaFoldDB" id="F8AN69"/>
<gene>
    <name evidence="2" type="ordered locus">Metok_1015</name>
</gene>
<dbReference type="GO" id="GO:0008761">
    <property type="term" value="F:UDP-N-acetylglucosamine 2-epimerase activity"/>
    <property type="evidence" value="ECO:0007669"/>
    <property type="project" value="UniProtKB-EC"/>
</dbReference>
<evidence type="ECO:0000259" key="1">
    <source>
        <dbReference type="Pfam" id="PF02350"/>
    </source>
</evidence>
<dbReference type="OrthoDB" id="7018at2157"/>
<protein>
    <submittedName>
        <fullName evidence="2">UDP-N-acetylglucosamine 2-epimerase</fullName>
        <ecNumber evidence="2">5.1.3.14</ecNumber>
    </submittedName>
</protein>
<dbReference type="EMBL" id="CP002792">
    <property type="protein sequence ID" value="AEH06985.1"/>
    <property type="molecule type" value="Genomic_DNA"/>
</dbReference>
<proteinExistence type="predicted"/>
<dbReference type="RefSeq" id="WP_013867169.1">
    <property type="nucleotide sequence ID" value="NC_015636.1"/>
</dbReference>
<dbReference type="PANTHER" id="PTHR43174">
    <property type="entry name" value="UDP-N-ACETYLGLUCOSAMINE 2-EPIMERASE"/>
    <property type="match status" value="1"/>
</dbReference>
<keyword evidence="3" id="KW-1185">Reference proteome</keyword>
<dbReference type="InterPro" id="IPR029767">
    <property type="entry name" value="WecB-like"/>
</dbReference>
<dbReference type="Pfam" id="PF02350">
    <property type="entry name" value="Epimerase_2"/>
    <property type="match status" value="1"/>
</dbReference>
<dbReference type="InterPro" id="IPR003331">
    <property type="entry name" value="UDP_GlcNAc_Epimerase_2_dom"/>
</dbReference>
<sequence length="378" mass="42737">MKIGVILGTRPEIIKLSSIIRELERLKNYKELNSIYKDIGSINYFIIHTNQHYSENMDKIFFKELNLPIPNYNLNVGSGSHGKQTAKMLEGIEEVLIKEKPDVVIVQGDTNTVLAGALAASKLKIKVAHVEAGLRSFDKNMPEEINRVLTDHLSDYLFAPTDIAKENLLNEGIKEKIFVVGNTIVDATLQNIGIAERREDIKKFVKLLSNGDEYFLLTLHRAENTDNRERLKSIVEAIVEISTKYDKNKIIFPIHPRTKKRLKEYNLFDKLKNENIKIIKPVGYLEFLMLEKNAKLILTDSGGVQEEACILKVPCITLRDNTERPETINVGCNILVGANKEKIINGIESMLKNAGNWENPFGDGKTGKTIVKILVNQI</sequence>
<keyword evidence="2" id="KW-0413">Isomerase</keyword>
<reference evidence="2" key="1">
    <citation type="submission" date="2011-05" db="EMBL/GenBank/DDBJ databases">
        <title>Complete sequence of chromosome of Methanothermococcus okinawensis IH1.</title>
        <authorList>
            <consortium name="US DOE Joint Genome Institute"/>
            <person name="Lucas S."/>
            <person name="Han J."/>
            <person name="Lapidus A."/>
            <person name="Cheng J.-F."/>
            <person name="Goodwin L."/>
            <person name="Pitluck S."/>
            <person name="Peters L."/>
            <person name="Mikhailova N."/>
            <person name="Held B."/>
            <person name="Han C."/>
            <person name="Tapia R."/>
            <person name="Land M."/>
            <person name="Hauser L."/>
            <person name="Kyrpides N."/>
            <person name="Ivanova N."/>
            <person name="Pagani I."/>
            <person name="Sieprawska-Lupa M."/>
            <person name="Takai K."/>
            <person name="Miyazaki J."/>
            <person name="Whitman W."/>
            <person name="Woyke T."/>
        </authorList>
    </citation>
    <scope>NUCLEOTIDE SEQUENCE [LARGE SCALE GENOMIC DNA]</scope>
    <source>
        <strain evidence="2">IH1</strain>
    </source>
</reference>
<accession>F8AN69</accession>
<dbReference type="PANTHER" id="PTHR43174:SF1">
    <property type="entry name" value="UDP-N-ACETYLGLUCOSAMINE 2-EPIMERASE"/>
    <property type="match status" value="1"/>
</dbReference>